<sequence length="201" mass="22558">MKLFYSQTSPFVRKVLMVAHERGLVSRIELSPTDVWSPETVVPTLNPLGKIPTLVTDDGMALFDSPIIAEYLDSLGTLGQPLFPTTGADRWRALRQQAIADGICDAAILRRMEGLRPENLRSSSWIERQRQAMARAVDLLEAEADQLRGLTIGTLSVVMALAYLDFRWEGDHWREGRPRLAAWFAQASDRDSVRLTQPPRG</sequence>
<dbReference type="InterPro" id="IPR036282">
    <property type="entry name" value="Glutathione-S-Trfase_C_sf"/>
</dbReference>
<dbReference type="Pfam" id="PF13409">
    <property type="entry name" value="GST_N_2"/>
    <property type="match status" value="1"/>
</dbReference>
<evidence type="ECO:0000313" key="2">
    <source>
        <dbReference type="EMBL" id="MBB6249806.1"/>
    </source>
</evidence>
<dbReference type="SUPFAM" id="SSF52833">
    <property type="entry name" value="Thioredoxin-like"/>
    <property type="match status" value="1"/>
</dbReference>
<dbReference type="PANTHER" id="PTHR43968:SF6">
    <property type="entry name" value="GLUTATHIONE S-TRANSFERASE OMEGA"/>
    <property type="match status" value="1"/>
</dbReference>
<gene>
    <name evidence="2" type="ORF">FHS74_000339</name>
</gene>
<keyword evidence="3" id="KW-1185">Reference proteome</keyword>
<dbReference type="CDD" id="cd03049">
    <property type="entry name" value="GST_N_3"/>
    <property type="match status" value="1"/>
</dbReference>
<protein>
    <submittedName>
        <fullName evidence="2">Glutathione S-transferase</fullName>
    </submittedName>
</protein>
<dbReference type="Gene3D" id="1.20.1050.10">
    <property type="match status" value="1"/>
</dbReference>
<organism evidence="2 3">
    <name type="scientific">Nitrospirillum iridis</name>
    <dbReference type="NCBI Taxonomy" id="765888"/>
    <lineage>
        <taxon>Bacteria</taxon>
        <taxon>Pseudomonadati</taxon>
        <taxon>Pseudomonadota</taxon>
        <taxon>Alphaproteobacteria</taxon>
        <taxon>Rhodospirillales</taxon>
        <taxon>Azospirillaceae</taxon>
        <taxon>Nitrospirillum</taxon>
    </lineage>
</organism>
<dbReference type="InterPro" id="IPR004045">
    <property type="entry name" value="Glutathione_S-Trfase_N"/>
</dbReference>
<evidence type="ECO:0000313" key="3">
    <source>
        <dbReference type="Proteomes" id="UP000539175"/>
    </source>
</evidence>
<evidence type="ECO:0000259" key="1">
    <source>
        <dbReference type="PROSITE" id="PS50404"/>
    </source>
</evidence>
<feature type="domain" description="GST N-terminal" evidence="1">
    <location>
        <begin position="1"/>
        <end position="80"/>
    </location>
</feature>
<dbReference type="CDD" id="cd03205">
    <property type="entry name" value="GST_C_6"/>
    <property type="match status" value="1"/>
</dbReference>
<dbReference type="PANTHER" id="PTHR43968">
    <property type="match status" value="1"/>
</dbReference>
<proteinExistence type="predicted"/>
<dbReference type="Proteomes" id="UP000539175">
    <property type="component" value="Unassembled WGS sequence"/>
</dbReference>
<comment type="caution">
    <text evidence="2">The sequence shown here is derived from an EMBL/GenBank/DDBJ whole genome shotgun (WGS) entry which is preliminary data.</text>
</comment>
<dbReference type="GO" id="GO:0016740">
    <property type="term" value="F:transferase activity"/>
    <property type="evidence" value="ECO:0007669"/>
    <property type="project" value="UniProtKB-KW"/>
</dbReference>
<dbReference type="PROSITE" id="PS50404">
    <property type="entry name" value="GST_NTER"/>
    <property type="match status" value="1"/>
</dbReference>
<dbReference type="Gene3D" id="3.40.30.10">
    <property type="entry name" value="Glutaredoxin"/>
    <property type="match status" value="1"/>
</dbReference>
<dbReference type="Pfam" id="PF13410">
    <property type="entry name" value="GST_C_2"/>
    <property type="match status" value="1"/>
</dbReference>
<name>A0A7X0AV12_9PROT</name>
<dbReference type="EMBL" id="JACIIZ010000001">
    <property type="protein sequence ID" value="MBB6249806.1"/>
    <property type="molecule type" value="Genomic_DNA"/>
</dbReference>
<dbReference type="GO" id="GO:0005737">
    <property type="term" value="C:cytoplasm"/>
    <property type="evidence" value="ECO:0007669"/>
    <property type="project" value="TreeGrafter"/>
</dbReference>
<reference evidence="2 3" key="1">
    <citation type="submission" date="2020-08" db="EMBL/GenBank/DDBJ databases">
        <title>Genomic Encyclopedia of Type Strains, Phase IV (KMG-IV): sequencing the most valuable type-strain genomes for metagenomic binning, comparative biology and taxonomic classification.</title>
        <authorList>
            <person name="Goeker M."/>
        </authorList>
    </citation>
    <scope>NUCLEOTIDE SEQUENCE [LARGE SCALE GENOMIC DNA]</scope>
    <source>
        <strain evidence="2 3">DSM 22198</strain>
    </source>
</reference>
<keyword evidence="2" id="KW-0808">Transferase</keyword>
<dbReference type="AlphaFoldDB" id="A0A7X0AV12"/>
<dbReference type="InterPro" id="IPR036249">
    <property type="entry name" value="Thioredoxin-like_sf"/>
</dbReference>
<accession>A0A7X0AV12</accession>
<dbReference type="InterPro" id="IPR050983">
    <property type="entry name" value="GST_Omega/HSP26"/>
</dbReference>
<dbReference type="SUPFAM" id="SSF47616">
    <property type="entry name" value="GST C-terminal domain-like"/>
    <property type="match status" value="1"/>
</dbReference>
<dbReference type="RefSeq" id="WP_184796847.1">
    <property type="nucleotide sequence ID" value="NZ_JACIIZ010000001.1"/>
</dbReference>